<feature type="transmembrane region" description="Helical" evidence="1">
    <location>
        <begin position="205"/>
        <end position="224"/>
    </location>
</feature>
<dbReference type="STRING" id="545619.SAMN04489860_0485"/>
<keyword evidence="3" id="KW-1185">Reference proteome</keyword>
<dbReference type="eggNOG" id="ENOG502ZB54">
    <property type="taxonomic scope" value="Bacteria"/>
</dbReference>
<feature type="transmembrane region" description="Helical" evidence="1">
    <location>
        <begin position="285"/>
        <end position="306"/>
    </location>
</feature>
<dbReference type="OrthoDB" id="4350291at2"/>
<reference evidence="2 3" key="1">
    <citation type="submission" date="2016-10" db="EMBL/GenBank/DDBJ databases">
        <authorList>
            <person name="de Groot N.N."/>
        </authorList>
    </citation>
    <scope>NUCLEOTIDE SEQUENCE [LARGE SCALE GENOMIC DNA]</scope>
    <source>
        <strain evidence="2 3">DSM 22126</strain>
    </source>
</reference>
<name>A0A1H1NCV1_9CELL</name>
<dbReference type="RefSeq" id="WP_157270254.1">
    <property type="nucleotide sequence ID" value="NZ_LT629776.1"/>
</dbReference>
<evidence type="ECO:0000313" key="3">
    <source>
        <dbReference type="Proteomes" id="UP000185663"/>
    </source>
</evidence>
<dbReference type="EMBL" id="LT629776">
    <property type="protein sequence ID" value="SDR96209.1"/>
    <property type="molecule type" value="Genomic_DNA"/>
</dbReference>
<organism evidence="2 3">
    <name type="scientific">Paraoerskovia marina</name>
    <dbReference type="NCBI Taxonomy" id="545619"/>
    <lineage>
        <taxon>Bacteria</taxon>
        <taxon>Bacillati</taxon>
        <taxon>Actinomycetota</taxon>
        <taxon>Actinomycetes</taxon>
        <taxon>Micrococcales</taxon>
        <taxon>Cellulomonadaceae</taxon>
        <taxon>Paraoerskovia</taxon>
    </lineage>
</organism>
<keyword evidence="1" id="KW-0472">Membrane</keyword>
<protein>
    <submittedName>
        <fullName evidence="2">Uncharacterized protein</fullName>
    </submittedName>
</protein>
<accession>A0A1H1NCV1</accession>
<keyword evidence="1" id="KW-1133">Transmembrane helix</keyword>
<feature type="transmembrane region" description="Helical" evidence="1">
    <location>
        <begin position="231"/>
        <end position="251"/>
    </location>
</feature>
<evidence type="ECO:0000256" key="1">
    <source>
        <dbReference type="SAM" id="Phobius"/>
    </source>
</evidence>
<sequence length="328" mass="34807">MTRRVVPVVLVVLAVIFAIIAVPARYVHANVLDTEGYVEMVGPLASDPAVQQTVADAVTEAVVDQVDLQAYAEEALSSLAEGERVPDGVTRLAPVIANQTEALIQRTSEKLVQSQQFAEIWVKANQVGHGAATSILSEEDREYVDVENGVISIPLDPVVEALKVRLVDAGLDIAEQIEPQGRSIVLIDSAELGTAQTALAWFDRIAFLLPVLVIGLVAGAAAVARRRARTVLIAACCLAAVSAILAAGIAIGRSVYLGDLGVSIVSLETVNAVADAFVGPLTAQLWWTTAFWVLVAVVAGFWPWAAPRVRERLARRGDDDEVPVVSAP</sequence>
<gene>
    <name evidence="2" type="ORF">SAMN04489860_0485</name>
</gene>
<dbReference type="AlphaFoldDB" id="A0A1H1NCV1"/>
<keyword evidence="1" id="KW-0812">Transmembrane</keyword>
<dbReference type="Proteomes" id="UP000185663">
    <property type="component" value="Chromosome I"/>
</dbReference>
<proteinExistence type="predicted"/>
<evidence type="ECO:0000313" key="2">
    <source>
        <dbReference type="EMBL" id="SDR96209.1"/>
    </source>
</evidence>